<keyword evidence="4" id="KW-0378">Hydrolase</keyword>
<proteinExistence type="predicted"/>
<accession>A0A0B6A706</accession>
<dbReference type="AlphaFoldDB" id="A0A0B6A706"/>
<sequence>MERYDVIQGAESFYYKGNDIGILVSHGFMGTPQSMEYIGKELAEKGFTVYGLRLTGHGTHYYDIEQTTYQEWKQDFLTGYQRLKQECRHVFILGQSMGGTLTFHTASQGLDLDGVIAINPAMTSIPSMEPYRSRHTPRYLKEEHPDIKDPNVHEITYDKVPVRSMRELLSLMDETKERLSYVTCPALVLTSTVDNVVPPENSAYILSHIQSAEKRQHMLRNSYHVASMDFDKDTIVAQTAQFVQATVAKKKVHERIF</sequence>
<dbReference type="Gene3D" id="3.40.50.1820">
    <property type="entry name" value="alpha/beta hydrolase"/>
    <property type="match status" value="1"/>
</dbReference>
<protein>
    <submittedName>
        <fullName evidence="4">Thermostable monoacylglycerol lipase</fullName>
        <ecNumber evidence="4">3.1.1.23</ecNumber>
    </submittedName>
</protein>
<dbReference type="EMBL" id="CP009920">
    <property type="protein sequence ID" value="AJI20740.1"/>
    <property type="molecule type" value="Genomic_DNA"/>
</dbReference>
<dbReference type="EC" id="3.1.1.23" evidence="4"/>
<organism evidence="4 5">
    <name type="scientific">Priestia megaterium (strain ATCC 14581 / DSM 32 / CCUG 1817 / JCM 2506 / NBRC 15308 / NCIMB 9376 / NCTC 10342 / NRRL B-14308 / VKM B-512 / Ford 19)</name>
    <name type="common">Bacillus megaterium</name>
    <dbReference type="NCBI Taxonomy" id="1348623"/>
    <lineage>
        <taxon>Bacteria</taxon>
        <taxon>Bacillati</taxon>
        <taxon>Bacillota</taxon>
        <taxon>Bacilli</taxon>
        <taxon>Bacillales</taxon>
        <taxon>Bacillaceae</taxon>
        <taxon>Priestia</taxon>
    </lineage>
</organism>
<dbReference type="SUPFAM" id="SSF53474">
    <property type="entry name" value="alpha/beta-Hydrolases"/>
    <property type="match status" value="1"/>
</dbReference>
<dbReference type="InterPro" id="IPR051044">
    <property type="entry name" value="MAG_DAG_Lipase"/>
</dbReference>
<dbReference type="HOGENOM" id="CLU_076594_0_1_9"/>
<feature type="active site" description="Charge relay system" evidence="1">
    <location>
        <position position="224"/>
    </location>
</feature>
<dbReference type="KEGG" id="bmeg:BG04_5418"/>
<dbReference type="Pfam" id="PF12146">
    <property type="entry name" value="Hydrolase_4"/>
    <property type="match status" value="1"/>
</dbReference>
<feature type="domain" description="Serine aminopeptidase S33" evidence="3">
    <location>
        <begin position="22"/>
        <end position="225"/>
    </location>
</feature>
<feature type="binding site" evidence="2">
    <location>
        <position position="97"/>
    </location>
    <ligand>
        <name>substrate</name>
    </ligand>
</feature>
<gene>
    <name evidence="4" type="ORF">BG04_5418</name>
</gene>
<dbReference type="GeneID" id="93643364"/>
<dbReference type="PANTHER" id="PTHR11614">
    <property type="entry name" value="PHOSPHOLIPASE-RELATED"/>
    <property type="match status" value="1"/>
</dbReference>
<evidence type="ECO:0000259" key="3">
    <source>
        <dbReference type="Pfam" id="PF12146"/>
    </source>
</evidence>
<feature type="active site" description="Nucleophile" evidence="1">
    <location>
        <position position="96"/>
    </location>
</feature>
<feature type="active site" description="Charge relay system" evidence="1">
    <location>
        <position position="194"/>
    </location>
</feature>
<dbReference type="InterPro" id="IPR012354">
    <property type="entry name" value="Esterase_lipase"/>
</dbReference>
<dbReference type="InterPro" id="IPR022742">
    <property type="entry name" value="Hydrolase_4"/>
</dbReference>
<dbReference type="ESTHER" id="bacmd-d5dhr4">
    <property type="family name" value="CarbLipBact_2"/>
</dbReference>
<dbReference type="PIRSF" id="PIRSF017388">
    <property type="entry name" value="Esterase_lipase"/>
    <property type="match status" value="1"/>
</dbReference>
<dbReference type="Proteomes" id="UP000031829">
    <property type="component" value="Chromosome"/>
</dbReference>
<evidence type="ECO:0000256" key="2">
    <source>
        <dbReference type="PIRSR" id="PIRSR017388-2"/>
    </source>
</evidence>
<feature type="binding site" evidence="2">
    <location>
        <position position="28"/>
    </location>
    <ligand>
        <name>substrate</name>
    </ligand>
</feature>
<dbReference type="GO" id="GO:0047372">
    <property type="term" value="F:monoacylglycerol lipase activity"/>
    <property type="evidence" value="ECO:0007669"/>
    <property type="project" value="UniProtKB-EC"/>
</dbReference>
<dbReference type="InterPro" id="IPR029058">
    <property type="entry name" value="AB_hydrolase_fold"/>
</dbReference>
<evidence type="ECO:0000256" key="1">
    <source>
        <dbReference type="PIRSR" id="PIRSR017388-1"/>
    </source>
</evidence>
<evidence type="ECO:0000313" key="5">
    <source>
        <dbReference type="Proteomes" id="UP000031829"/>
    </source>
</evidence>
<dbReference type="RefSeq" id="WP_034651000.1">
    <property type="nucleotide sequence ID" value="NZ_BCVB01000011.1"/>
</dbReference>
<evidence type="ECO:0000313" key="4">
    <source>
        <dbReference type="EMBL" id="AJI20740.1"/>
    </source>
</evidence>
<name>A0A0B6A706_PRIM2</name>
<reference evidence="4 5" key="1">
    <citation type="journal article" date="2015" name="Genome Announc.">
        <title>Complete genome sequences for 35 biothreat assay-relevant bacillus species.</title>
        <authorList>
            <person name="Johnson S.L."/>
            <person name="Daligault H.E."/>
            <person name="Davenport K.W."/>
            <person name="Jaissle J."/>
            <person name="Frey K.G."/>
            <person name="Ladner J.T."/>
            <person name="Broomall S.M."/>
            <person name="Bishop-Lilly K.A."/>
            <person name="Bruce D.C."/>
            <person name="Gibbons H.S."/>
            <person name="Coyne S.R."/>
            <person name="Lo C.C."/>
            <person name="Meincke L."/>
            <person name="Munk A.C."/>
            <person name="Koroleva G.I."/>
            <person name="Rosenzweig C.N."/>
            <person name="Palacios G.F."/>
            <person name="Redden C.L."/>
            <person name="Minogue T.D."/>
            <person name="Chain P.S."/>
        </authorList>
    </citation>
    <scope>NUCLEOTIDE SEQUENCE [LARGE SCALE GENOMIC DNA]</scope>
    <source>
        <strain evidence="5">ATCC 14581 / DSM 32 / JCM 2506 / NBRC 15308 / NCIMB 9376 / NCTC 10342 / NRRL B-14308 / VKM B-512</strain>
    </source>
</reference>